<evidence type="ECO:0000256" key="1">
    <source>
        <dbReference type="SAM" id="SignalP"/>
    </source>
</evidence>
<dbReference type="EMBL" id="VBOX01000046">
    <property type="protein sequence ID" value="TMQ64122.1"/>
    <property type="molecule type" value="Genomic_DNA"/>
</dbReference>
<protein>
    <recommendedName>
        <fullName evidence="4">S-layer homology domain-containing protein</fullName>
    </recommendedName>
</protein>
<organism evidence="2 3">
    <name type="scientific">Eiseniibacteriota bacterium</name>
    <dbReference type="NCBI Taxonomy" id="2212470"/>
    <lineage>
        <taxon>Bacteria</taxon>
        <taxon>Candidatus Eiseniibacteriota</taxon>
    </lineage>
</organism>
<proteinExistence type="predicted"/>
<accession>A0A538TKH3</accession>
<dbReference type="Proteomes" id="UP000317366">
    <property type="component" value="Unassembled WGS sequence"/>
</dbReference>
<name>A0A538TKH3_UNCEI</name>
<evidence type="ECO:0000313" key="3">
    <source>
        <dbReference type="Proteomes" id="UP000317366"/>
    </source>
</evidence>
<feature type="non-terminal residue" evidence="2">
    <location>
        <position position="121"/>
    </location>
</feature>
<evidence type="ECO:0008006" key="4">
    <source>
        <dbReference type="Google" id="ProtNLM"/>
    </source>
</evidence>
<dbReference type="InterPro" id="IPR038636">
    <property type="entry name" value="Wzi_sf"/>
</dbReference>
<feature type="signal peptide" evidence="1">
    <location>
        <begin position="1"/>
        <end position="24"/>
    </location>
</feature>
<comment type="caution">
    <text evidence="2">The sequence shown here is derived from an EMBL/GenBank/DDBJ whole genome shotgun (WGS) entry which is preliminary data.</text>
</comment>
<sequence>MRFALTGLLLAALALGAGSSPARAQPAEYLPASHTLYEDLEALVARGLVRSASLHTRPMARVDIARALQEARLALPAIESDLHFRRLERELARELAEVGVAPEARETGPLLDVGARDQRFR</sequence>
<feature type="chain" id="PRO_5021857177" description="S-layer homology domain-containing protein" evidence="1">
    <location>
        <begin position="25"/>
        <end position="121"/>
    </location>
</feature>
<gene>
    <name evidence="2" type="ORF">E6K77_04295</name>
</gene>
<dbReference type="AlphaFoldDB" id="A0A538TKH3"/>
<dbReference type="Gene3D" id="2.40.160.130">
    <property type="entry name" value="Capsule assembly protein Wzi"/>
    <property type="match status" value="1"/>
</dbReference>
<evidence type="ECO:0000313" key="2">
    <source>
        <dbReference type="EMBL" id="TMQ64122.1"/>
    </source>
</evidence>
<reference evidence="2 3" key="1">
    <citation type="journal article" date="2019" name="Nat. Microbiol.">
        <title>Mediterranean grassland soil C-N compound turnover is dependent on rainfall and depth, and is mediated by genomically divergent microorganisms.</title>
        <authorList>
            <person name="Diamond S."/>
            <person name="Andeer P.F."/>
            <person name="Li Z."/>
            <person name="Crits-Christoph A."/>
            <person name="Burstein D."/>
            <person name="Anantharaman K."/>
            <person name="Lane K.R."/>
            <person name="Thomas B.C."/>
            <person name="Pan C."/>
            <person name="Northen T.R."/>
            <person name="Banfield J.F."/>
        </authorList>
    </citation>
    <scope>NUCLEOTIDE SEQUENCE [LARGE SCALE GENOMIC DNA]</scope>
    <source>
        <strain evidence="2">WS_7</strain>
    </source>
</reference>
<keyword evidence="1" id="KW-0732">Signal</keyword>